<name>A0ACC3D6M0_9PEZI</name>
<organism evidence="1 2">
    <name type="scientific">Coniosporium uncinatum</name>
    <dbReference type="NCBI Taxonomy" id="93489"/>
    <lineage>
        <taxon>Eukaryota</taxon>
        <taxon>Fungi</taxon>
        <taxon>Dikarya</taxon>
        <taxon>Ascomycota</taxon>
        <taxon>Pezizomycotina</taxon>
        <taxon>Dothideomycetes</taxon>
        <taxon>Dothideomycetes incertae sedis</taxon>
        <taxon>Coniosporium</taxon>
    </lineage>
</organism>
<protein>
    <submittedName>
        <fullName evidence="1">Uncharacterized protein</fullName>
    </submittedName>
</protein>
<keyword evidence="2" id="KW-1185">Reference proteome</keyword>
<comment type="caution">
    <text evidence="1">The sequence shown here is derived from an EMBL/GenBank/DDBJ whole genome shotgun (WGS) entry which is preliminary data.</text>
</comment>
<reference evidence="1" key="1">
    <citation type="submission" date="2024-09" db="EMBL/GenBank/DDBJ databases">
        <title>Black Yeasts Isolated from many extreme environments.</title>
        <authorList>
            <person name="Coleine C."/>
            <person name="Stajich J.E."/>
            <person name="Selbmann L."/>
        </authorList>
    </citation>
    <scope>NUCLEOTIDE SEQUENCE</scope>
    <source>
        <strain evidence="1">CCFEE 5737</strain>
    </source>
</reference>
<dbReference type="EMBL" id="JAWDJW010007250">
    <property type="protein sequence ID" value="KAK3062525.1"/>
    <property type="molecule type" value="Genomic_DNA"/>
</dbReference>
<evidence type="ECO:0000313" key="2">
    <source>
        <dbReference type="Proteomes" id="UP001186974"/>
    </source>
</evidence>
<evidence type="ECO:0000313" key="1">
    <source>
        <dbReference type="EMBL" id="KAK3062525.1"/>
    </source>
</evidence>
<accession>A0ACC3D6M0</accession>
<proteinExistence type="predicted"/>
<gene>
    <name evidence="1" type="ORF">LTS18_003892</name>
</gene>
<dbReference type="Proteomes" id="UP001186974">
    <property type="component" value="Unassembled WGS sequence"/>
</dbReference>
<sequence length="398" mass="43357">MSGFKYAFSLSKQEVREAHAPGTVALIDHVLVRTKSGHHDQQDDKIILVPEPSADPADPLNWPLWRKVMILFCMSYYAFLSNFASASISSAIPILATPLGFGVPTISFSRLTQLISVNNLMIGAANIWWVPLANTFGRRPILLMALLCHLFFYVWCGEAQLAQNFDSLLVARLFAGMGAAPADAVAADALGEVFFVHQRGRVLAIYTTTLVLGPLVGGLCGGYIVAARGLVWIQWVNVILSAILFALVFLFVPETMYSRRSAVQDRHENNLEVDEKGGISTVENRPSTDSSFAPFTFARSLRIGIYRPGLGKRFVAPFLTLRLPGVWLIALWYSGLVGGVIAASLLGAQLMASPPYLWGEKAGLVNIGGIVGGFLGLGWTALTADWYTKRQAKKESHG</sequence>